<evidence type="ECO:0000256" key="1">
    <source>
        <dbReference type="ARBA" id="ARBA00005943"/>
    </source>
</evidence>
<dbReference type="InterPro" id="IPR000289">
    <property type="entry name" value="Ribosomal_eS28"/>
</dbReference>
<accession>A0A1J5TAB7</accession>
<protein>
    <recommendedName>
        <fullName evidence="4">Small ribosomal subunit protein eS28</fullName>
    </recommendedName>
</protein>
<dbReference type="GO" id="GO:0030490">
    <property type="term" value="P:maturation of SSU-rRNA"/>
    <property type="evidence" value="ECO:0007669"/>
    <property type="project" value="TreeGrafter"/>
</dbReference>
<dbReference type="NCBIfam" id="NF003080">
    <property type="entry name" value="PRK04007.1"/>
    <property type="match status" value="1"/>
</dbReference>
<dbReference type="GO" id="GO:0000028">
    <property type="term" value="P:ribosomal small subunit assembly"/>
    <property type="evidence" value="ECO:0007669"/>
    <property type="project" value="TreeGrafter"/>
</dbReference>
<dbReference type="GO" id="GO:0006412">
    <property type="term" value="P:translation"/>
    <property type="evidence" value="ECO:0007669"/>
    <property type="project" value="UniProtKB-UniRule"/>
</dbReference>
<sequence length="67" mass="7344">MDGIPAQVVEVLGRTGMRGEATSVKVRVLDGDDRGRIIRRNVLGPVDIGDQLLLMDSSREAKALDRR</sequence>
<dbReference type="PANTHER" id="PTHR10769">
    <property type="entry name" value="40S RIBOSOMAL PROTEIN S28"/>
    <property type="match status" value="1"/>
</dbReference>
<evidence type="ECO:0000256" key="2">
    <source>
        <dbReference type="ARBA" id="ARBA00022980"/>
    </source>
</evidence>
<dbReference type="HAMAP" id="MF_00292">
    <property type="entry name" value="Ribosomal_eS28"/>
    <property type="match status" value="1"/>
</dbReference>
<dbReference type="SUPFAM" id="SSF50249">
    <property type="entry name" value="Nucleic acid-binding proteins"/>
    <property type="match status" value="1"/>
</dbReference>
<comment type="similarity">
    <text evidence="1 4">Belongs to the eukaryotic ribosomal protein eS28 family.</text>
</comment>
<organism evidence="5 6">
    <name type="scientific">Marine Group III euryarchaeote CG-Epi1</name>
    <dbReference type="NCBI Taxonomy" id="1888995"/>
    <lineage>
        <taxon>Archaea</taxon>
        <taxon>Methanobacteriati</taxon>
        <taxon>Thermoplasmatota</taxon>
        <taxon>Thermoplasmata</taxon>
        <taxon>Candidatus Thermoprofundales</taxon>
    </lineage>
</organism>
<dbReference type="STRING" id="1888995.BD935_02645"/>
<dbReference type="Gene3D" id="2.40.50.140">
    <property type="entry name" value="Nucleic acid-binding proteins"/>
    <property type="match status" value="1"/>
</dbReference>
<evidence type="ECO:0000313" key="6">
    <source>
        <dbReference type="Proteomes" id="UP000183080"/>
    </source>
</evidence>
<name>A0A1J5TAB7_9ARCH</name>
<dbReference type="Pfam" id="PF01200">
    <property type="entry name" value="Ribosomal_S28e"/>
    <property type="match status" value="1"/>
</dbReference>
<dbReference type="PANTHER" id="PTHR10769:SF3">
    <property type="entry name" value="SMALL RIBOSOMAL SUBUNIT PROTEIN ES28"/>
    <property type="match status" value="1"/>
</dbReference>
<comment type="caution">
    <text evidence="5">The sequence shown here is derived from an EMBL/GenBank/DDBJ whole genome shotgun (WGS) entry which is preliminary data.</text>
</comment>
<dbReference type="InterPro" id="IPR012340">
    <property type="entry name" value="NA-bd_OB-fold"/>
</dbReference>
<evidence type="ECO:0000256" key="3">
    <source>
        <dbReference type="ARBA" id="ARBA00023274"/>
    </source>
</evidence>
<keyword evidence="3 4" id="KW-0687">Ribonucleoprotein</keyword>
<dbReference type="AlphaFoldDB" id="A0A1J5TAB7"/>
<reference evidence="5 6" key="1">
    <citation type="submission" date="2016-08" db="EMBL/GenBank/DDBJ databases">
        <title>New Insights into Marine Group III Euryarchaeota, from dark to light.</title>
        <authorList>
            <person name="Haro-Moreno J.M."/>
            <person name="Rodriguez-Valera F."/>
            <person name="Lopez-Garcia P."/>
            <person name="Moreira D."/>
            <person name="Martin-Cuadrado A.B."/>
        </authorList>
    </citation>
    <scope>NUCLEOTIDE SEQUENCE [LARGE SCALE GENOMIC DNA]</scope>
    <source>
        <strain evidence="5">CG-Epi1</strain>
    </source>
</reference>
<dbReference type="Proteomes" id="UP000183080">
    <property type="component" value="Unassembled WGS sequence"/>
</dbReference>
<dbReference type="GO" id="GO:0003735">
    <property type="term" value="F:structural constituent of ribosome"/>
    <property type="evidence" value="ECO:0007669"/>
    <property type="project" value="InterPro"/>
</dbReference>
<dbReference type="EMBL" id="MIZA01000023">
    <property type="protein sequence ID" value="OIR17067.1"/>
    <property type="molecule type" value="Genomic_DNA"/>
</dbReference>
<gene>
    <name evidence="4" type="primary">rps28e</name>
    <name evidence="5" type="ORF">BD935_02645</name>
</gene>
<proteinExistence type="inferred from homology"/>
<keyword evidence="2 4" id="KW-0689">Ribosomal protein</keyword>
<evidence type="ECO:0000256" key="4">
    <source>
        <dbReference type="HAMAP-Rule" id="MF_00292"/>
    </source>
</evidence>
<dbReference type="GO" id="GO:0022627">
    <property type="term" value="C:cytosolic small ribosomal subunit"/>
    <property type="evidence" value="ECO:0007669"/>
    <property type="project" value="TreeGrafter"/>
</dbReference>
<evidence type="ECO:0000313" key="5">
    <source>
        <dbReference type="EMBL" id="OIR17067.1"/>
    </source>
</evidence>